<dbReference type="AlphaFoldDB" id="A0A0G3XFB3"/>
<evidence type="ECO:0000313" key="3">
    <source>
        <dbReference type="EMBL" id="AKM09304.1"/>
    </source>
</evidence>
<comment type="similarity">
    <text evidence="1">Belongs to the SDHAF4 family.</text>
</comment>
<accession>A0A0G3XFB3</accession>
<evidence type="ECO:0000256" key="1">
    <source>
        <dbReference type="ARBA" id="ARBA00005701"/>
    </source>
</evidence>
<name>A0A0G3XFB3_9SPHN</name>
<dbReference type="EMBL" id="CP011770">
    <property type="protein sequence ID" value="AKM09304.1"/>
    <property type="molecule type" value="Genomic_DNA"/>
</dbReference>
<gene>
    <name evidence="3" type="ORF">AB433_03830</name>
</gene>
<organism evidence="3 4">
    <name type="scientific">Croceicoccus naphthovorans</name>
    <dbReference type="NCBI Taxonomy" id="1348774"/>
    <lineage>
        <taxon>Bacteria</taxon>
        <taxon>Pseudomonadati</taxon>
        <taxon>Pseudomonadota</taxon>
        <taxon>Alphaproteobacteria</taxon>
        <taxon>Sphingomonadales</taxon>
        <taxon>Erythrobacteraceae</taxon>
        <taxon>Croceicoccus</taxon>
    </lineage>
</organism>
<dbReference type="InterPro" id="IPR012875">
    <property type="entry name" value="SDHF4"/>
</dbReference>
<evidence type="ECO:0000256" key="2">
    <source>
        <dbReference type="SAM" id="MobiDB-lite"/>
    </source>
</evidence>
<dbReference type="KEGG" id="cna:AB433_03830"/>
<dbReference type="Proteomes" id="UP000035287">
    <property type="component" value="Chromosome"/>
</dbReference>
<keyword evidence="4" id="KW-1185">Reference proteome</keyword>
<protein>
    <recommendedName>
        <fullName evidence="5">DUF1674 domain-containing protein</fullName>
    </recommendedName>
</protein>
<reference evidence="3 4" key="1">
    <citation type="submission" date="2015-06" db="EMBL/GenBank/DDBJ databases">
        <authorList>
            <person name="Zeng Y."/>
            <person name="Huang Y."/>
        </authorList>
    </citation>
    <scope>NUCLEOTIDE SEQUENCE [LARGE SCALE GENOMIC DNA]</scope>
    <source>
        <strain evidence="3 4">PQ-2</strain>
    </source>
</reference>
<dbReference type="PATRIC" id="fig|1348774.3.peg.797"/>
<feature type="region of interest" description="Disordered" evidence="2">
    <location>
        <begin position="36"/>
        <end position="101"/>
    </location>
</feature>
<evidence type="ECO:0000313" key="4">
    <source>
        <dbReference type="Proteomes" id="UP000035287"/>
    </source>
</evidence>
<dbReference type="Pfam" id="PF07896">
    <property type="entry name" value="DUF1674"/>
    <property type="match status" value="1"/>
</dbReference>
<feature type="compositionally biased region" description="Basic and acidic residues" evidence="2">
    <location>
        <begin position="76"/>
        <end position="94"/>
    </location>
</feature>
<proteinExistence type="inferred from homology"/>
<evidence type="ECO:0008006" key="5">
    <source>
        <dbReference type="Google" id="ProtNLM"/>
    </source>
</evidence>
<sequence>MRSAARRAGNPAGSAMVGALWSDWRDQAMAPLHRAGQSPILQGMTDPIKRATQRPAEFQKPAHWNNDPAPKPGPGSRHEDEERPDPTRFGDWEKNGIAIDF</sequence>